<dbReference type="Proteomes" id="UP000255139">
    <property type="component" value="Unassembled WGS sequence"/>
</dbReference>
<dbReference type="OrthoDB" id="1412048at2"/>
<evidence type="ECO:0000256" key="1">
    <source>
        <dbReference type="SAM" id="Phobius"/>
    </source>
</evidence>
<dbReference type="GO" id="GO:0016020">
    <property type="term" value="C:membrane"/>
    <property type="evidence" value="ECO:0007669"/>
    <property type="project" value="InterPro"/>
</dbReference>
<keyword evidence="1" id="KW-0812">Transmembrane</keyword>
<dbReference type="SUPFAM" id="SSF103481">
    <property type="entry name" value="Multidrug resistance efflux transporter EmrE"/>
    <property type="match status" value="2"/>
</dbReference>
<dbReference type="STRING" id="216.LS73_09370"/>
<feature type="transmembrane region" description="Helical" evidence="1">
    <location>
        <begin position="178"/>
        <end position="198"/>
    </location>
</feature>
<feature type="transmembrane region" description="Helical" evidence="1">
    <location>
        <begin position="87"/>
        <end position="105"/>
    </location>
</feature>
<feature type="domain" description="EamA" evidence="2">
    <location>
        <begin position="142"/>
        <end position="279"/>
    </location>
</feature>
<sequence>MRYLIIVTCIWAFSFPLIGHFIAREVDIYFAIIMRFGLALLVFLPFTRFVNVQNALRLKLMGIGAIQIGIMYLFYYASFGYLSPSEVALFTIFTPFYVSLFYDICARRFRSFYLVSICIAVFGAFIIRSGNVDSDFLVGFLLVQGANVCFGAGQSLYKALIEQYNKSNPTLKQQDVFGYFYIGALIVGSVSFICSGNIERMPTTYTQWAILVYLGIVASGLGYFLWNKGASMADSGILAIMNNAVIPATIVVDLLLFGSNNDITKLLLGATIIIISLLIHYRIIKFYQGTQNALT</sequence>
<gene>
    <name evidence="3" type="primary">madN</name>
    <name evidence="4" type="ORF">LS73_000430</name>
    <name evidence="3" type="ORF">NCTC12714_01066</name>
</gene>
<feature type="transmembrane region" description="Helical" evidence="1">
    <location>
        <begin position="237"/>
        <end position="257"/>
    </location>
</feature>
<feature type="domain" description="EamA" evidence="2">
    <location>
        <begin position="4"/>
        <end position="127"/>
    </location>
</feature>
<keyword evidence="1" id="KW-0472">Membrane</keyword>
<dbReference type="Pfam" id="PF00892">
    <property type="entry name" value="EamA"/>
    <property type="match status" value="2"/>
</dbReference>
<dbReference type="PANTHER" id="PTHR22911">
    <property type="entry name" value="ACYL-MALONYL CONDENSING ENZYME-RELATED"/>
    <property type="match status" value="1"/>
</dbReference>
<reference evidence="4 5" key="1">
    <citation type="journal article" date="2014" name="Genome Announc.">
        <title>Draft genome sequences of eight enterohepatic helicobacter species isolated from both laboratory and wild rodents.</title>
        <authorList>
            <person name="Sheh A."/>
            <person name="Shen Z."/>
            <person name="Fox J.G."/>
        </authorList>
    </citation>
    <scope>NUCLEOTIDE SEQUENCE [LARGE SCALE GENOMIC DNA]</scope>
    <source>
        <strain evidence="4 5">ST1</strain>
    </source>
</reference>
<keyword evidence="1" id="KW-1133">Transmembrane helix</keyword>
<feature type="transmembrane region" description="Helical" evidence="1">
    <location>
        <begin position="29"/>
        <end position="46"/>
    </location>
</feature>
<name>A0A099TUW4_9HELI</name>
<evidence type="ECO:0000313" key="6">
    <source>
        <dbReference type="Proteomes" id="UP000255139"/>
    </source>
</evidence>
<feature type="transmembrane region" description="Helical" evidence="1">
    <location>
        <begin position="58"/>
        <end position="75"/>
    </location>
</feature>
<reference evidence="3 6" key="2">
    <citation type="submission" date="2018-06" db="EMBL/GenBank/DDBJ databases">
        <authorList>
            <consortium name="Pathogen Informatics"/>
            <person name="Doyle S."/>
        </authorList>
    </citation>
    <scope>NUCLEOTIDE SEQUENCE [LARGE SCALE GENOMIC DNA]</scope>
    <source>
        <strain evidence="3 6">NCTC12714</strain>
    </source>
</reference>
<feature type="transmembrane region" description="Helical" evidence="1">
    <location>
        <begin position="112"/>
        <end position="130"/>
    </location>
</feature>
<proteinExistence type="predicted"/>
<dbReference type="InterPro" id="IPR000620">
    <property type="entry name" value="EamA_dom"/>
</dbReference>
<dbReference type="AlphaFoldDB" id="A0A099TUW4"/>
<keyword evidence="6" id="KW-1185">Reference proteome</keyword>
<evidence type="ECO:0000313" key="5">
    <source>
        <dbReference type="Proteomes" id="UP000029922"/>
    </source>
</evidence>
<dbReference type="RefSeq" id="WP_034559396.1">
    <property type="nucleotide sequence ID" value="NZ_FZML01000010.1"/>
</dbReference>
<evidence type="ECO:0000313" key="4">
    <source>
        <dbReference type="EMBL" id="TLE01644.1"/>
    </source>
</evidence>
<feature type="transmembrane region" description="Helical" evidence="1">
    <location>
        <begin position="263"/>
        <end position="281"/>
    </location>
</feature>
<organism evidence="3 6">
    <name type="scientific">Helicobacter muridarum</name>
    <dbReference type="NCBI Taxonomy" id="216"/>
    <lineage>
        <taxon>Bacteria</taxon>
        <taxon>Pseudomonadati</taxon>
        <taxon>Campylobacterota</taxon>
        <taxon>Epsilonproteobacteria</taxon>
        <taxon>Campylobacterales</taxon>
        <taxon>Helicobacteraceae</taxon>
        <taxon>Helicobacter</taxon>
    </lineage>
</organism>
<dbReference type="PANTHER" id="PTHR22911:SF130">
    <property type="entry name" value="BIOTIN TRANSPORTER"/>
    <property type="match status" value="1"/>
</dbReference>
<protein>
    <submittedName>
        <fullName evidence="3">Putative acetate efflux pump</fullName>
    </submittedName>
</protein>
<feature type="transmembrane region" description="Helical" evidence="1">
    <location>
        <begin position="204"/>
        <end position="225"/>
    </location>
</feature>
<evidence type="ECO:0000259" key="2">
    <source>
        <dbReference type="Pfam" id="PF00892"/>
    </source>
</evidence>
<accession>A0A099TUW4</accession>
<dbReference type="EMBL" id="UGJE01000002">
    <property type="protein sequence ID" value="STQ86262.1"/>
    <property type="molecule type" value="Genomic_DNA"/>
</dbReference>
<dbReference type="Proteomes" id="UP000029922">
    <property type="component" value="Unassembled WGS sequence"/>
</dbReference>
<dbReference type="EMBL" id="JRPD02000001">
    <property type="protein sequence ID" value="TLE01644.1"/>
    <property type="molecule type" value="Genomic_DNA"/>
</dbReference>
<dbReference type="InterPro" id="IPR037185">
    <property type="entry name" value="EmrE-like"/>
</dbReference>
<evidence type="ECO:0000313" key="3">
    <source>
        <dbReference type="EMBL" id="STQ86262.1"/>
    </source>
</evidence>